<dbReference type="EMBL" id="MIPY01000035">
    <property type="protein sequence ID" value="OES26137.1"/>
    <property type="molecule type" value="Genomic_DNA"/>
</dbReference>
<accession>A0AB36FSZ2</accession>
<name>A0AB36FSZ2_ALTMA</name>
<reference evidence="1 2" key="1">
    <citation type="submission" date="2016-09" db="EMBL/GenBank/DDBJ databases">
        <title>Draft Genome Sequence of four Alteromonas macleodii strains isolated from copper coupons and grown long-term at elevated copper levels.</title>
        <authorList>
            <person name="Cusick K."/>
            <person name="Dale J."/>
            <person name="Little B."/>
            <person name="Biffinger J."/>
        </authorList>
    </citation>
    <scope>NUCLEOTIDE SEQUENCE [LARGE SCALE GENOMIC DNA]</scope>
    <source>
        <strain evidence="1 2">KCP01</strain>
    </source>
</reference>
<dbReference type="AlphaFoldDB" id="A0AB36FSZ2"/>
<proteinExistence type="predicted"/>
<dbReference type="Proteomes" id="UP000095392">
    <property type="component" value="Unassembled WGS sequence"/>
</dbReference>
<evidence type="ECO:0000313" key="1">
    <source>
        <dbReference type="EMBL" id="OES26137.1"/>
    </source>
</evidence>
<protein>
    <submittedName>
        <fullName evidence="1">Uncharacterized protein</fullName>
    </submittedName>
</protein>
<gene>
    <name evidence="1" type="ORF">BFV95_4042</name>
</gene>
<organism evidence="1 2">
    <name type="scientific">Alteromonas macleodii</name>
    <name type="common">Pseudoalteromonas macleodii</name>
    <dbReference type="NCBI Taxonomy" id="28108"/>
    <lineage>
        <taxon>Bacteria</taxon>
        <taxon>Pseudomonadati</taxon>
        <taxon>Pseudomonadota</taxon>
        <taxon>Gammaproteobacteria</taxon>
        <taxon>Alteromonadales</taxon>
        <taxon>Alteromonadaceae</taxon>
        <taxon>Alteromonas/Salinimonas group</taxon>
        <taxon>Alteromonas</taxon>
    </lineage>
</organism>
<keyword evidence="2" id="KW-1185">Reference proteome</keyword>
<evidence type="ECO:0000313" key="2">
    <source>
        <dbReference type="Proteomes" id="UP000095392"/>
    </source>
</evidence>
<sequence>MTSKHVVFVGHLLFRSAPSYPQSQLSELQVLDIYSELNQSIFVFQ</sequence>
<comment type="caution">
    <text evidence="1">The sequence shown here is derived from an EMBL/GenBank/DDBJ whole genome shotgun (WGS) entry which is preliminary data.</text>
</comment>